<dbReference type="STRING" id="1858805.M5G3M1"/>
<dbReference type="PANTHER" id="PTHR47634">
    <property type="entry name" value="PROTEIN KINASE DOMAIN-CONTAINING PROTEIN-RELATED"/>
    <property type="match status" value="1"/>
</dbReference>
<evidence type="ECO:0000256" key="8">
    <source>
        <dbReference type="ARBA" id="ARBA00048679"/>
    </source>
</evidence>
<dbReference type="EC" id="2.7.11.1" evidence="1"/>
<protein>
    <recommendedName>
        <fullName evidence="1">non-specific serine/threonine protein kinase</fullName>
        <ecNumber evidence="1">2.7.11.1</ecNumber>
    </recommendedName>
</protein>
<dbReference type="GeneID" id="63683892"/>
<dbReference type="PROSITE" id="PS50011">
    <property type="entry name" value="PROTEIN_KINASE_DOM"/>
    <property type="match status" value="1"/>
</dbReference>
<evidence type="ECO:0000313" key="11">
    <source>
        <dbReference type="EMBL" id="EJU00457.1"/>
    </source>
</evidence>
<dbReference type="SMART" id="SM00220">
    <property type="entry name" value="S_TKc"/>
    <property type="match status" value="1"/>
</dbReference>
<dbReference type="Gene3D" id="1.10.510.10">
    <property type="entry name" value="Transferase(Phosphotransferase) domain 1"/>
    <property type="match status" value="1"/>
</dbReference>
<keyword evidence="3" id="KW-0808">Transferase</keyword>
<evidence type="ECO:0000256" key="9">
    <source>
        <dbReference type="PROSITE-ProRule" id="PRU10141"/>
    </source>
</evidence>
<dbReference type="PROSITE" id="PS00107">
    <property type="entry name" value="PROTEIN_KINASE_ATP"/>
    <property type="match status" value="1"/>
</dbReference>
<dbReference type="InterPro" id="IPR000719">
    <property type="entry name" value="Prot_kinase_dom"/>
</dbReference>
<sequence length="354" mass="39565">MSRTDCEDLQLTADQSSGYFPALPGGLLNRGRYKVLRKLGHGSMSTTWLAEDKKRNADSPRYVAIKICTVSATHNSEESPILVQIRGLQDERDRLPLLWDNFEEQGPHGKHQCLVLDVLGLDLTAFRLSAPEKRLPVHIVKLFVVQIVEALVCLDSLGIIHSDLHGRNVLFATPILDTTDIETQNGSIDEVNIGGPFRVGEARDQDVSPYALRAPEILLKAGLSTKVDIWMLGCMTFELLTGHWLFNPKLESTGEPDEEEHLAQMLEYTGTDFGSLLDNSAARDKFFDAEGRFLHISEFRPDPIKVILVRYKLSKKEAVQAAAFIAKCLQLDPTERASARELQMHDWLKSAYGG</sequence>
<feature type="binding site" evidence="9">
    <location>
        <position position="66"/>
    </location>
    <ligand>
        <name>ATP</name>
        <dbReference type="ChEBI" id="CHEBI:30616"/>
    </ligand>
</feature>
<name>M5G3M1_DACPD</name>
<keyword evidence="6 9" id="KW-0067">ATP-binding</keyword>
<evidence type="ECO:0000256" key="1">
    <source>
        <dbReference type="ARBA" id="ARBA00012513"/>
    </source>
</evidence>
<dbReference type="Pfam" id="PF00069">
    <property type="entry name" value="Pkinase"/>
    <property type="match status" value="1"/>
</dbReference>
<evidence type="ECO:0000256" key="4">
    <source>
        <dbReference type="ARBA" id="ARBA00022741"/>
    </source>
</evidence>
<evidence type="ECO:0000256" key="7">
    <source>
        <dbReference type="ARBA" id="ARBA00047899"/>
    </source>
</evidence>
<evidence type="ECO:0000256" key="6">
    <source>
        <dbReference type="ARBA" id="ARBA00022840"/>
    </source>
</evidence>
<keyword evidence="5 11" id="KW-0418">Kinase</keyword>
<dbReference type="OrthoDB" id="5979581at2759"/>
<evidence type="ECO:0000259" key="10">
    <source>
        <dbReference type="PROSITE" id="PS50011"/>
    </source>
</evidence>
<dbReference type="InterPro" id="IPR017441">
    <property type="entry name" value="Protein_kinase_ATP_BS"/>
</dbReference>
<dbReference type="PANTHER" id="PTHR47634:SF9">
    <property type="entry name" value="PROTEIN KINASE DOMAIN-CONTAINING PROTEIN-RELATED"/>
    <property type="match status" value="1"/>
</dbReference>
<dbReference type="GO" id="GO:0000245">
    <property type="term" value="P:spliceosomal complex assembly"/>
    <property type="evidence" value="ECO:0007669"/>
    <property type="project" value="TreeGrafter"/>
</dbReference>
<dbReference type="Proteomes" id="UP000030653">
    <property type="component" value="Unassembled WGS sequence"/>
</dbReference>
<gene>
    <name evidence="11" type="ORF">DACRYDRAFT_109174</name>
</gene>
<dbReference type="GO" id="GO:0050684">
    <property type="term" value="P:regulation of mRNA processing"/>
    <property type="evidence" value="ECO:0007669"/>
    <property type="project" value="TreeGrafter"/>
</dbReference>
<comment type="catalytic activity">
    <reaction evidence="7">
        <text>L-threonyl-[protein] + ATP = O-phospho-L-threonyl-[protein] + ADP + H(+)</text>
        <dbReference type="Rhea" id="RHEA:46608"/>
        <dbReference type="Rhea" id="RHEA-COMP:11060"/>
        <dbReference type="Rhea" id="RHEA-COMP:11605"/>
        <dbReference type="ChEBI" id="CHEBI:15378"/>
        <dbReference type="ChEBI" id="CHEBI:30013"/>
        <dbReference type="ChEBI" id="CHEBI:30616"/>
        <dbReference type="ChEBI" id="CHEBI:61977"/>
        <dbReference type="ChEBI" id="CHEBI:456216"/>
        <dbReference type="EC" id="2.7.11.1"/>
    </reaction>
</comment>
<evidence type="ECO:0000256" key="5">
    <source>
        <dbReference type="ARBA" id="ARBA00022777"/>
    </source>
</evidence>
<dbReference type="AlphaFoldDB" id="M5G3M1"/>
<evidence type="ECO:0000256" key="2">
    <source>
        <dbReference type="ARBA" id="ARBA00022527"/>
    </source>
</evidence>
<feature type="domain" description="Protein kinase" evidence="10">
    <location>
        <begin position="33"/>
        <end position="348"/>
    </location>
</feature>
<accession>M5G3M1</accession>
<dbReference type="EMBL" id="JH795867">
    <property type="protein sequence ID" value="EJU00457.1"/>
    <property type="molecule type" value="Genomic_DNA"/>
</dbReference>
<dbReference type="SUPFAM" id="SSF56112">
    <property type="entry name" value="Protein kinase-like (PK-like)"/>
    <property type="match status" value="1"/>
</dbReference>
<evidence type="ECO:0000256" key="3">
    <source>
        <dbReference type="ARBA" id="ARBA00022679"/>
    </source>
</evidence>
<dbReference type="RefSeq" id="XP_040627354.1">
    <property type="nucleotide sequence ID" value="XM_040768830.1"/>
</dbReference>
<proteinExistence type="predicted"/>
<comment type="catalytic activity">
    <reaction evidence="8">
        <text>L-seryl-[protein] + ATP = O-phospho-L-seryl-[protein] + ADP + H(+)</text>
        <dbReference type="Rhea" id="RHEA:17989"/>
        <dbReference type="Rhea" id="RHEA-COMP:9863"/>
        <dbReference type="Rhea" id="RHEA-COMP:11604"/>
        <dbReference type="ChEBI" id="CHEBI:15378"/>
        <dbReference type="ChEBI" id="CHEBI:29999"/>
        <dbReference type="ChEBI" id="CHEBI:30616"/>
        <dbReference type="ChEBI" id="CHEBI:83421"/>
        <dbReference type="ChEBI" id="CHEBI:456216"/>
        <dbReference type="EC" id="2.7.11.1"/>
    </reaction>
</comment>
<dbReference type="OMA" id="FLHISEF"/>
<evidence type="ECO:0000313" key="12">
    <source>
        <dbReference type="Proteomes" id="UP000030653"/>
    </source>
</evidence>
<dbReference type="HOGENOM" id="CLU_000288_81_13_1"/>
<dbReference type="Gene3D" id="3.30.200.20">
    <property type="entry name" value="Phosphorylase Kinase, domain 1"/>
    <property type="match status" value="1"/>
</dbReference>
<keyword evidence="2" id="KW-0723">Serine/threonine-protein kinase</keyword>
<dbReference type="InterPro" id="IPR051334">
    <property type="entry name" value="SRPK"/>
</dbReference>
<dbReference type="InterPro" id="IPR011009">
    <property type="entry name" value="Kinase-like_dom_sf"/>
</dbReference>
<organism evidence="11 12">
    <name type="scientific">Dacryopinax primogenitus (strain DJM 731)</name>
    <name type="common">Brown rot fungus</name>
    <dbReference type="NCBI Taxonomy" id="1858805"/>
    <lineage>
        <taxon>Eukaryota</taxon>
        <taxon>Fungi</taxon>
        <taxon>Dikarya</taxon>
        <taxon>Basidiomycota</taxon>
        <taxon>Agaricomycotina</taxon>
        <taxon>Dacrymycetes</taxon>
        <taxon>Dacrymycetales</taxon>
        <taxon>Dacrymycetaceae</taxon>
        <taxon>Dacryopinax</taxon>
    </lineage>
</organism>
<keyword evidence="12" id="KW-1185">Reference proteome</keyword>
<dbReference type="GO" id="GO:0005524">
    <property type="term" value="F:ATP binding"/>
    <property type="evidence" value="ECO:0007669"/>
    <property type="project" value="UniProtKB-UniRule"/>
</dbReference>
<keyword evidence="4 9" id="KW-0547">Nucleotide-binding</keyword>
<reference evidence="11 12" key="1">
    <citation type="journal article" date="2012" name="Science">
        <title>The Paleozoic origin of enzymatic lignin decomposition reconstructed from 31 fungal genomes.</title>
        <authorList>
            <person name="Floudas D."/>
            <person name="Binder M."/>
            <person name="Riley R."/>
            <person name="Barry K."/>
            <person name="Blanchette R.A."/>
            <person name="Henrissat B."/>
            <person name="Martinez A.T."/>
            <person name="Otillar R."/>
            <person name="Spatafora J.W."/>
            <person name="Yadav J.S."/>
            <person name="Aerts A."/>
            <person name="Benoit I."/>
            <person name="Boyd A."/>
            <person name="Carlson A."/>
            <person name="Copeland A."/>
            <person name="Coutinho P.M."/>
            <person name="de Vries R.P."/>
            <person name="Ferreira P."/>
            <person name="Findley K."/>
            <person name="Foster B."/>
            <person name="Gaskell J."/>
            <person name="Glotzer D."/>
            <person name="Gorecki P."/>
            <person name="Heitman J."/>
            <person name="Hesse C."/>
            <person name="Hori C."/>
            <person name="Igarashi K."/>
            <person name="Jurgens J.A."/>
            <person name="Kallen N."/>
            <person name="Kersten P."/>
            <person name="Kohler A."/>
            <person name="Kuees U."/>
            <person name="Kumar T.K.A."/>
            <person name="Kuo A."/>
            <person name="LaButti K."/>
            <person name="Larrondo L.F."/>
            <person name="Lindquist E."/>
            <person name="Ling A."/>
            <person name="Lombard V."/>
            <person name="Lucas S."/>
            <person name="Lundell T."/>
            <person name="Martin R."/>
            <person name="McLaughlin D.J."/>
            <person name="Morgenstern I."/>
            <person name="Morin E."/>
            <person name="Murat C."/>
            <person name="Nagy L.G."/>
            <person name="Nolan M."/>
            <person name="Ohm R.A."/>
            <person name="Patyshakuliyeva A."/>
            <person name="Rokas A."/>
            <person name="Ruiz-Duenas F.J."/>
            <person name="Sabat G."/>
            <person name="Salamov A."/>
            <person name="Samejima M."/>
            <person name="Schmutz J."/>
            <person name="Slot J.C."/>
            <person name="St John F."/>
            <person name="Stenlid J."/>
            <person name="Sun H."/>
            <person name="Sun S."/>
            <person name="Syed K."/>
            <person name="Tsang A."/>
            <person name="Wiebenga A."/>
            <person name="Young D."/>
            <person name="Pisabarro A."/>
            <person name="Eastwood D.C."/>
            <person name="Martin F."/>
            <person name="Cullen D."/>
            <person name="Grigoriev I.V."/>
            <person name="Hibbett D.S."/>
        </authorList>
    </citation>
    <scope>NUCLEOTIDE SEQUENCE [LARGE SCALE GENOMIC DNA]</scope>
    <source>
        <strain evidence="11 12">DJM-731 SS1</strain>
    </source>
</reference>
<dbReference type="GO" id="GO:0004674">
    <property type="term" value="F:protein serine/threonine kinase activity"/>
    <property type="evidence" value="ECO:0007669"/>
    <property type="project" value="UniProtKB-KW"/>
</dbReference>